<dbReference type="PANTHER" id="PTHR33606">
    <property type="entry name" value="PROTEIN YCII"/>
    <property type="match status" value="1"/>
</dbReference>
<gene>
    <name evidence="1" type="ORF">DIURU_005161</name>
</gene>
<reference evidence="1 2" key="1">
    <citation type="submission" date="2019-07" db="EMBL/GenBank/DDBJ databases">
        <title>Genome assembly of two rare yeast pathogens: Diutina rugosa and Trichomonascus ciferrii.</title>
        <authorList>
            <person name="Mixao V."/>
            <person name="Saus E."/>
            <person name="Hansen A."/>
            <person name="Lass-Flor C."/>
            <person name="Gabaldon T."/>
        </authorList>
    </citation>
    <scope>NUCLEOTIDE SEQUENCE [LARGE SCALE GENOMIC DNA]</scope>
    <source>
        <strain evidence="1 2">CBS 613</strain>
    </source>
</reference>
<dbReference type="OMA" id="FAKEGIW"/>
<dbReference type="EMBL" id="SWFT01000155">
    <property type="protein sequence ID" value="KAA8897562.1"/>
    <property type="molecule type" value="Genomic_DNA"/>
</dbReference>
<evidence type="ECO:0008006" key="3">
    <source>
        <dbReference type="Google" id="ProtNLM"/>
    </source>
</evidence>
<keyword evidence="2" id="KW-1185">Reference proteome</keyword>
<dbReference type="AlphaFoldDB" id="A0A642UEG3"/>
<dbReference type="InterPro" id="IPR011008">
    <property type="entry name" value="Dimeric_a/b-barrel"/>
</dbReference>
<name>A0A642UEG3_DIURU</name>
<dbReference type="VEuPathDB" id="FungiDB:DIURU_005161"/>
<evidence type="ECO:0000313" key="2">
    <source>
        <dbReference type="Proteomes" id="UP000449547"/>
    </source>
</evidence>
<evidence type="ECO:0000313" key="1">
    <source>
        <dbReference type="EMBL" id="KAA8897562.1"/>
    </source>
</evidence>
<dbReference type="Gene3D" id="3.30.70.1060">
    <property type="entry name" value="Dimeric alpha+beta barrel"/>
    <property type="match status" value="1"/>
</dbReference>
<protein>
    <recommendedName>
        <fullName evidence="3">YCII-related domain-containing protein</fullName>
    </recommendedName>
</protein>
<sequence length="127" mass="14164">MFIRPYRLLSSTARRMAQEFNVIVYDKPGTDRTQVRPQHVAAIPATVNSGIVKSAGAIYQDEARTKFAGSTFHLVAENKQAVLDFLKQDIYAKEGIWDLDNVVINPVGIAVRLPKQMDGVEASLYKI</sequence>
<dbReference type="OrthoDB" id="5519740at2759"/>
<dbReference type="SUPFAM" id="SSF54909">
    <property type="entry name" value="Dimeric alpha+beta barrel"/>
    <property type="match status" value="1"/>
</dbReference>
<dbReference type="RefSeq" id="XP_034010037.1">
    <property type="nucleotide sequence ID" value="XM_034158113.1"/>
</dbReference>
<comment type="caution">
    <text evidence="1">The sequence shown here is derived from an EMBL/GenBank/DDBJ whole genome shotgun (WGS) entry which is preliminary data.</text>
</comment>
<accession>A0A642UEG3</accession>
<dbReference type="PANTHER" id="PTHR33606:SF3">
    <property type="entry name" value="PROTEIN YCII"/>
    <property type="match status" value="1"/>
</dbReference>
<dbReference type="InterPro" id="IPR051807">
    <property type="entry name" value="Sec-metab_biosynth-assoc"/>
</dbReference>
<proteinExistence type="predicted"/>
<organism evidence="1 2">
    <name type="scientific">Diutina rugosa</name>
    <name type="common">Yeast</name>
    <name type="synonym">Candida rugosa</name>
    <dbReference type="NCBI Taxonomy" id="5481"/>
    <lineage>
        <taxon>Eukaryota</taxon>
        <taxon>Fungi</taxon>
        <taxon>Dikarya</taxon>
        <taxon>Ascomycota</taxon>
        <taxon>Saccharomycotina</taxon>
        <taxon>Pichiomycetes</taxon>
        <taxon>Debaryomycetaceae</taxon>
        <taxon>Diutina</taxon>
    </lineage>
</organism>
<dbReference type="Proteomes" id="UP000449547">
    <property type="component" value="Unassembled WGS sequence"/>
</dbReference>
<dbReference type="GeneID" id="54783812"/>